<name>A0ABN3HGW8_9ACTN</name>
<gene>
    <name evidence="1" type="ORF">GCM10010170_087000</name>
</gene>
<sequence>MSDAVKAHPGMYFGAYPAADWPLVIAAWTAADLLRLAGDGARVELVLHRGGALSASVRGATVTAPAGEGKPIEDVIRSGMWYTGLARATVVHAGPWRPCELVGGEQVWRDLDVIIRSDLDGALFGVPDGQWWRDGVSRLAAVLSSPRHRPADGQRVHVIDEATGDRAELP</sequence>
<comment type="caution">
    <text evidence="1">The sequence shown here is derived from an EMBL/GenBank/DDBJ whole genome shotgun (WGS) entry which is preliminary data.</text>
</comment>
<keyword evidence="2" id="KW-1185">Reference proteome</keyword>
<protein>
    <submittedName>
        <fullName evidence="1">Uncharacterized protein</fullName>
    </submittedName>
</protein>
<dbReference type="EMBL" id="BAAARV010000086">
    <property type="protein sequence ID" value="GAA2380013.1"/>
    <property type="molecule type" value="Genomic_DNA"/>
</dbReference>
<proteinExistence type="predicted"/>
<evidence type="ECO:0000313" key="1">
    <source>
        <dbReference type="EMBL" id="GAA2380013.1"/>
    </source>
</evidence>
<evidence type="ECO:0000313" key="2">
    <source>
        <dbReference type="Proteomes" id="UP001501444"/>
    </source>
</evidence>
<dbReference type="Proteomes" id="UP001501444">
    <property type="component" value="Unassembled WGS sequence"/>
</dbReference>
<reference evidence="1 2" key="1">
    <citation type="journal article" date="2019" name="Int. J. Syst. Evol. Microbiol.">
        <title>The Global Catalogue of Microorganisms (GCM) 10K type strain sequencing project: providing services to taxonomists for standard genome sequencing and annotation.</title>
        <authorList>
            <consortium name="The Broad Institute Genomics Platform"/>
            <consortium name="The Broad Institute Genome Sequencing Center for Infectious Disease"/>
            <person name="Wu L."/>
            <person name="Ma J."/>
        </authorList>
    </citation>
    <scope>NUCLEOTIDE SEQUENCE [LARGE SCALE GENOMIC DNA]</scope>
    <source>
        <strain evidence="1 2">JCM 3272</strain>
    </source>
</reference>
<organism evidence="1 2">
    <name type="scientific">Dactylosporangium salmoneum</name>
    <dbReference type="NCBI Taxonomy" id="53361"/>
    <lineage>
        <taxon>Bacteria</taxon>
        <taxon>Bacillati</taxon>
        <taxon>Actinomycetota</taxon>
        <taxon>Actinomycetes</taxon>
        <taxon>Micromonosporales</taxon>
        <taxon>Micromonosporaceae</taxon>
        <taxon>Dactylosporangium</taxon>
    </lineage>
</organism>
<accession>A0ABN3HGW8</accession>